<keyword evidence="2" id="KW-1185">Reference proteome</keyword>
<dbReference type="AlphaFoldDB" id="A0A2U9B3D0"/>
<evidence type="ECO:0000313" key="2">
    <source>
        <dbReference type="Proteomes" id="UP000246464"/>
    </source>
</evidence>
<organism evidence="1 2">
    <name type="scientific">Scophthalmus maximus</name>
    <name type="common">Turbot</name>
    <name type="synonym">Psetta maxima</name>
    <dbReference type="NCBI Taxonomy" id="52904"/>
    <lineage>
        <taxon>Eukaryota</taxon>
        <taxon>Metazoa</taxon>
        <taxon>Chordata</taxon>
        <taxon>Craniata</taxon>
        <taxon>Vertebrata</taxon>
        <taxon>Euteleostomi</taxon>
        <taxon>Actinopterygii</taxon>
        <taxon>Neopterygii</taxon>
        <taxon>Teleostei</taxon>
        <taxon>Neoteleostei</taxon>
        <taxon>Acanthomorphata</taxon>
        <taxon>Carangaria</taxon>
        <taxon>Pleuronectiformes</taxon>
        <taxon>Pleuronectoidei</taxon>
        <taxon>Scophthalmidae</taxon>
        <taxon>Scophthalmus</taxon>
    </lineage>
</organism>
<evidence type="ECO:0000313" key="1">
    <source>
        <dbReference type="EMBL" id="AWO98452.1"/>
    </source>
</evidence>
<accession>A0A2U9B3D0</accession>
<name>A0A2U9B3D0_SCOMX</name>
<dbReference type="Proteomes" id="UP000246464">
    <property type="component" value="Chromosome 3"/>
</dbReference>
<proteinExistence type="predicted"/>
<protein>
    <submittedName>
        <fullName evidence="1">Uncharacterized protein</fullName>
    </submittedName>
</protein>
<reference evidence="1 2" key="1">
    <citation type="submission" date="2017-12" db="EMBL/GenBank/DDBJ databases">
        <title>Integrating genomic resources of turbot (Scophthalmus maximus) in depth evaluation of genetic and physical mapping variation across individuals.</title>
        <authorList>
            <person name="Martinez P."/>
        </authorList>
    </citation>
    <scope>NUCLEOTIDE SEQUENCE [LARGE SCALE GENOMIC DNA]</scope>
</reference>
<gene>
    <name evidence="1" type="ORF">SMAX5B_008444</name>
</gene>
<sequence length="61" mass="6457">MTPEVNSLPLPACRCGDSRQGLGVSTTVCCCARINHAHSEMATFSTFTNAPSSFVARAKLL</sequence>
<dbReference type="EMBL" id="CP026245">
    <property type="protein sequence ID" value="AWO98452.1"/>
    <property type="molecule type" value="Genomic_DNA"/>
</dbReference>